<keyword evidence="2" id="KW-0104">Cadmium</keyword>
<feature type="domain" description="Peptidase C83" evidence="5">
    <location>
        <begin position="62"/>
        <end position="294"/>
    </location>
</feature>
<dbReference type="InParanoid" id="A0A1X2H900"/>
<evidence type="ECO:0000256" key="4">
    <source>
        <dbReference type="ARBA" id="ARBA00022723"/>
    </source>
</evidence>
<dbReference type="PROSITE" id="PS51443">
    <property type="entry name" value="PCS"/>
    <property type="match status" value="1"/>
</dbReference>
<dbReference type="EMBL" id="MCGN01000007">
    <property type="protein sequence ID" value="ORY95018.1"/>
    <property type="molecule type" value="Genomic_DNA"/>
</dbReference>
<evidence type="ECO:0000259" key="5">
    <source>
        <dbReference type="PROSITE" id="PS51443"/>
    </source>
</evidence>
<dbReference type="Gene3D" id="3.90.70.30">
    <property type="entry name" value="Phytochelatin synthase, N-terminal domain"/>
    <property type="match status" value="1"/>
</dbReference>
<dbReference type="FunFam" id="3.90.70.30:FF:000001">
    <property type="entry name" value="Glutathione gamma-glutamylcysteinyltransferase 1"/>
    <property type="match status" value="1"/>
</dbReference>
<sequence>MVFNATLRNALRIQANVLNHRPHTLATPLCRAATMATANPSSYTTPHIYIPSNSSSDTAILNQKANSHRYPLPNQQQQYAPFRSHALVHFTSAEGKRLLKGAMDQGLGESFFKLMGNFSTQSSAMLSGVSSLAMVLNALEIDPKRRWKGNWRWYSDELLETCSTKEEVLLRGMSFDEFHCLARSHCHLDAMRASSRSYQDFLRDVQQATSSASSLMVVSYSRTHLGQRSQRGGHFSPIGGYNKQENKVLIMDVARGHYPSVWVDARVLYEAMRVREEDVLNKARGYFLLRAHDSTTNGGHPRVMDYPSLKCSGCSRQCSKSMSARAL</sequence>
<evidence type="ECO:0000313" key="6">
    <source>
        <dbReference type="EMBL" id="ORY95018.1"/>
    </source>
</evidence>
<dbReference type="EC" id="2.3.2.15" evidence="1"/>
<dbReference type="OrthoDB" id="448954at2759"/>
<dbReference type="FunCoup" id="A0A1X2H900">
    <property type="interactions" value="1"/>
</dbReference>
<name>A0A1X2H900_SYNRA</name>
<dbReference type="AlphaFoldDB" id="A0A1X2H900"/>
<keyword evidence="7" id="KW-1185">Reference proteome</keyword>
<reference evidence="6 7" key="1">
    <citation type="submission" date="2016-07" db="EMBL/GenBank/DDBJ databases">
        <title>Pervasive Adenine N6-methylation of Active Genes in Fungi.</title>
        <authorList>
            <consortium name="DOE Joint Genome Institute"/>
            <person name="Mondo S.J."/>
            <person name="Dannebaum R.O."/>
            <person name="Kuo R.C."/>
            <person name="Labutti K."/>
            <person name="Haridas S."/>
            <person name="Kuo A."/>
            <person name="Salamov A."/>
            <person name="Ahrendt S.R."/>
            <person name="Lipzen A."/>
            <person name="Sullivan W."/>
            <person name="Andreopoulos W.B."/>
            <person name="Clum A."/>
            <person name="Lindquist E."/>
            <person name="Daum C."/>
            <person name="Ramamoorthy G.K."/>
            <person name="Gryganskyi A."/>
            <person name="Culley D."/>
            <person name="Magnuson J.K."/>
            <person name="James T.Y."/>
            <person name="O'Malley M.A."/>
            <person name="Stajich J.E."/>
            <person name="Spatafora J.W."/>
            <person name="Visel A."/>
            <person name="Grigoriev I.V."/>
        </authorList>
    </citation>
    <scope>NUCLEOTIDE SEQUENCE [LARGE SCALE GENOMIC DNA]</scope>
    <source>
        <strain evidence="6 7">NRRL 2496</strain>
    </source>
</reference>
<dbReference type="InterPro" id="IPR038765">
    <property type="entry name" value="Papain-like_cys_pep_sf"/>
</dbReference>
<dbReference type="OMA" id="NNRTTIF"/>
<dbReference type="Proteomes" id="UP000242180">
    <property type="component" value="Unassembled WGS sequence"/>
</dbReference>
<dbReference type="InterPro" id="IPR038156">
    <property type="entry name" value="PCS_N_sf"/>
</dbReference>
<accession>A0A1X2H900</accession>
<dbReference type="GO" id="GO:0010038">
    <property type="term" value="P:response to metal ion"/>
    <property type="evidence" value="ECO:0007669"/>
    <property type="project" value="InterPro"/>
</dbReference>
<dbReference type="InterPro" id="IPR007719">
    <property type="entry name" value="PCS_N"/>
</dbReference>
<protein>
    <recommendedName>
        <fullName evidence="1">glutathione gamma-glutamylcysteinyltransferase</fullName>
        <ecNumber evidence="1">2.3.2.15</ecNumber>
    </recommendedName>
</protein>
<dbReference type="InterPro" id="IPR040409">
    <property type="entry name" value="PCS-like"/>
</dbReference>
<evidence type="ECO:0000256" key="3">
    <source>
        <dbReference type="ARBA" id="ARBA00022679"/>
    </source>
</evidence>
<dbReference type="PANTHER" id="PTHR33447">
    <property type="entry name" value="GLUTATHIONE GAMMA-GLUTAMYLCYSTEINYLTRANSFERASE"/>
    <property type="match status" value="1"/>
</dbReference>
<comment type="caution">
    <text evidence="6">The sequence shown here is derived from an EMBL/GenBank/DDBJ whole genome shotgun (WGS) entry which is preliminary data.</text>
</comment>
<dbReference type="SUPFAM" id="SSF54001">
    <property type="entry name" value="Cysteine proteinases"/>
    <property type="match status" value="1"/>
</dbReference>
<gene>
    <name evidence="6" type="ORF">BCR43DRAFT_494997</name>
</gene>
<proteinExistence type="predicted"/>
<dbReference type="GO" id="GO:0046872">
    <property type="term" value="F:metal ion binding"/>
    <property type="evidence" value="ECO:0007669"/>
    <property type="project" value="UniProtKB-KW"/>
</dbReference>
<keyword evidence="4" id="KW-0479">Metal-binding</keyword>
<keyword evidence="3" id="KW-0808">Transferase</keyword>
<evidence type="ECO:0000256" key="1">
    <source>
        <dbReference type="ARBA" id="ARBA00012468"/>
    </source>
</evidence>
<organism evidence="6 7">
    <name type="scientific">Syncephalastrum racemosum</name>
    <name type="common">Filamentous fungus</name>
    <dbReference type="NCBI Taxonomy" id="13706"/>
    <lineage>
        <taxon>Eukaryota</taxon>
        <taxon>Fungi</taxon>
        <taxon>Fungi incertae sedis</taxon>
        <taxon>Mucoromycota</taxon>
        <taxon>Mucoromycotina</taxon>
        <taxon>Mucoromycetes</taxon>
        <taxon>Mucorales</taxon>
        <taxon>Syncephalastraceae</taxon>
        <taxon>Syncephalastrum</taxon>
    </lineage>
</organism>
<evidence type="ECO:0000256" key="2">
    <source>
        <dbReference type="ARBA" id="ARBA00022539"/>
    </source>
</evidence>
<dbReference type="GO" id="GO:0016756">
    <property type="term" value="F:glutathione gamma-glutamylcysteinyltransferase activity"/>
    <property type="evidence" value="ECO:0007669"/>
    <property type="project" value="UniProtKB-EC"/>
</dbReference>
<evidence type="ECO:0000313" key="7">
    <source>
        <dbReference type="Proteomes" id="UP000242180"/>
    </source>
</evidence>
<dbReference type="GO" id="GO:0046938">
    <property type="term" value="P:phytochelatin biosynthetic process"/>
    <property type="evidence" value="ECO:0007669"/>
    <property type="project" value="InterPro"/>
</dbReference>
<dbReference type="Pfam" id="PF05023">
    <property type="entry name" value="Phytochelatin"/>
    <property type="match status" value="1"/>
</dbReference>